<dbReference type="PANTHER" id="PTHR43081:SF11">
    <property type="entry name" value="BLR2264 PROTEIN"/>
    <property type="match status" value="1"/>
</dbReference>
<dbReference type="InterPro" id="IPR050697">
    <property type="entry name" value="Adenylyl/Guanylyl_Cyclase_3/4"/>
</dbReference>
<dbReference type="EMBL" id="FWZX01000020">
    <property type="protein sequence ID" value="SMF55786.1"/>
    <property type="molecule type" value="Genomic_DNA"/>
</dbReference>
<evidence type="ECO:0000259" key="1">
    <source>
        <dbReference type="PROSITE" id="PS50125"/>
    </source>
</evidence>
<dbReference type="PROSITE" id="PS50125">
    <property type="entry name" value="GUANYLATE_CYCLASE_2"/>
    <property type="match status" value="1"/>
</dbReference>
<organism evidence="2 3">
    <name type="scientific">Tistlia consotensis USBA 355</name>
    <dbReference type="NCBI Taxonomy" id="560819"/>
    <lineage>
        <taxon>Bacteria</taxon>
        <taxon>Pseudomonadati</taxon>
        <taxon>Pseudomonadota</taxon>
        <taxon>Alphaproteobacteria</taxon>
        <taxon>Rhodospirillales</taxon>
        <taxon>Rhodovibrionaceae</taxon>
        <taxon>Tistlia</taxon>
    </lineage>
</organism>
<proteinExistence type="predicted"/>
<evidence type="ECO:0000313" key="2">
    <source>
        <dbReference type="EMBL" id="SMF55786.1"/>
    </source>
</evidence>
<accession>A0A1Y6CHW3</accession>
<dbReference type="CDD" id="cd07302">
    <property type="entry name" value="CHD"/>
    <property type="match status" value="1"/>
</dbReference>
<dbReference type="GO" id="GO:0006171">
    <property type="term" value="P:cAMP biosynthetic process"/>
    <property type="evidence" value="ECO:0007669"/>
    <property type="project" value="TreeGrafter"/>
</dbReference>
<dbReference type="SUPFAM" id="SSF55073">
    <property type="entry name" value="Nucleotide cyclase"/>
    <property type="match status" value="1"/>
</dbReference>
<dbReference type="GO" id="GO:0004016">
    <property type="term" value="F:adenylate cyclase activity"/>
    <property type="evidence" value="ECO:0007669"/>
    <property type="project" value="UniProtKB-ARBA"/>
</dbReference>
<evidence type="ECO:0000313" key="3">
    <source>
        <dbReference type="Proteomes" id="UP000192917"/>
    </source>
</evidence>
<sequence length="409" mass="44264">MSEQSLSSRTEKPALGAIAEWLERTALKGLASQELVGGLAERMVAAGIPLGRMTAMVDTLHPVHEGSVFRWVDGEAGGEAGADTMTYGRDYDVTRWQATTYYHLERHGLEDCRWRLRPGEEPELAALCEFRDAGFTDYLVVVERFEDSGSVGEMTCIYSSWMTRAPEGFSDAAIATIRRLSPVLALALKCNELQSISTTIAETYLGRNAAARVMEGGILRGVASEIKAVLWSSDLMSFTAHSEALEPAELIPFLNAYSGALVEAIRGEGGDVLKFMGDGLLAIFPAGDDPAAACRAALRAEREARRLVAALNETRAAEGRRTTDFYLALHLGYVYFGNIGSADRLDFTVIGPAVNEAARIMALCSSVRRPLLLSARFAGMVADDDLPLASVGRFALRGVSEAQHLYTLA</sequence>
<gene>
    <name evidence="2" type="ORF">SAMN05428998_120107</name>
</gene>
<feature type="domain" description="Guanylate cyclase" evidence="1">
    <location>
        <begin position="229"/>
        <end position="361"/>
    </location>
</feature>
<dbReference type="RefSeq" id="WP_085124719.1">
    <property type="nucleotide sequence ID" value="NZ_FWZX01000020.1"/>
</dbReference>
<dbReference type="GO" id="GO:0035556">
    <property type="term" value="P:intracellular signal transduction"/>
    <property type="evidence" value="ECO:0007669"/>
    <property type="project" value="InterPro"/>
</dbReference>
<protein>
    <submittedName>
        <fullName evidence="2">Adenylate cyclase</fullName>
    </submittedName>
</protein>
<dbReference type="Proteomes" id="UP000192917">
    <property type="component" value="Unassembled WGS sequence"/>
</dbReference>
<dbReference type="InterPro" id="IPR029787">
    <property type="entry name" value="Nucleotide_cyclase"/>
</dbReference>
<dbReference type="PANTHER" id="PTHR43081">
    <property type="entry name" value="ADENYLATE CYCLASE, TERMINAL-DIFFERENTIATION SPECIFIC-RELATED"/>
    <property type="match status" value="1"/>
</dbReference>
<dbReference type="STRING" id="560819.SAMN05428998_120107"/>
<dbReference type="Gene3D" id="3.30.70.1230">
    <property type="entry name" value="Nucleotide cyclase"/>
    <property type="match status" value="1"/>
</dbReference>
<name>A0A1Y6CHW3_9PROT</name>
<dbReference type="AlphaFoldDB" id="A0A1Y6CHW3"/>
<dbReference type="InterPro" id="IPR001054">
    <property type="entry name" value="A/G_cyclase"/>
</dbReference>
<keyword evidence="3" id="KW-1185">Reference proteome</keyword>
<reference evidence="2 3" key="1">
    <citation type="submission" date="2017-04" db="EMBL/GenBank/DDBJ databases">
        <authorList>
            <person name="Afonso C.L."/>
            <person name="Miller P.J."/>
            <person name="Scott M.A."/>
            <person name="Spackman E."/>
            <person name="Goraichik I."/>
            <person name="Dimitrov K.M."/>
            <person name="Suarez D.L."/>
            <person name="Swayne D.E."/>
        </authorList>
    </citation>
    <scope>NUCLEOTIDE SEQUENCE [LARGE SCALE GENOMIC DNA]</scope>
    <source>
        <strain evidence="2 3">USBA 355</strain>
    </source>
</reference>